<keyword evidence="15" id="KW-0961">Cell wall biogenesis/degradation</keyword>
<evidence type="ECO:0000256" key="15">
    <source>
        <dbReference type="ARBA" id="ARBA00023316"/>
    </source>
</evidence>
<evidence type="ECO:0000256" key="8">
    <source>
        <dbReference type="ARBA" id="ARBA00022676"/>
    </source>
</evidence>
<evidence type="ECO:0000256" key="18">
    <source>
        <dbReference type="SAM" id="MobiDB-lite"/>
    </source>
</evidence>
<evidence type="ECO:0000256" key="10">
    <source>
        <dbReference type="ARBA" id="ARBA00022801"/>
    </source>
</evidence>
<evidence type="ECO:0000256" key="7">
    <source>
        <dbReference type="ARBA" id="ARBA00022670"/>
    </source>
</evidence>
<evidence type="ECO:0000256" key="9">
    <source>
        <dbReference type="ARBA" id="ARBA00022679"/>
    </source>
</evidence>
<protein>
    <submittedName>
        <fullName evidence="22">Penicillin-binding protein</fullName>
    </submittedName>
</protein>
<comment type="subcellular location">
    <subcellularLocation>
        <location evidence="1">Cell membrane</location>
    </subcellularLocation>
</comment>
<proteinExistence type="inferred from homology"/>
<dbReference type="InterPro" id="IPR050396">
    <property type="entry name" value="Glycosyltr_51/Transpeptidase"/>
</dbReference>
<feature type="region of interest" description="Disordered" evidence="18">
    <location>
        <begin position="1"/>
        <end position="36"/>
    </location>
</feature>
<evidence type="ECO:0000313" key="22">
    <source>
        <dbReference type="EMBL" id="PEN14663.1"/>
    </source>
</evidence>
<dbReference type="GO" id="GO:0008658">
    <property type="term" value="F:penicillin binding"/>
    <property type="evidence" value="ECO:0007669"/>
    <property type="project" value="InterPro"/>
</dbReference>
<evidence type="ECO:0000256" key="14">
    <source>
        <dbReference type="ARBA" id="ARBA00023268"/>
    </source>
</evidence>
<feature type="domain" description="Penicillin-binding protein transpeptidase" evidence="20">
    <location>
        <begin position="460"/>
        <end position="688"/>
    </location>
</feature>
<feature type="transmembrane region" description="Helical" evidence="19">
    <location>
        <begin position="55"/>
        <end position="78"/>
    </location>
</feature>
<dbReference type="NCBIfam" id="TIGR02074">
    <property type="entry name" value="PBP_1a_fam"/>
    <property type="match status" value="1"/>
</dbReference>
<evidence type="ECO:0000256" key="16">
    <source>
        <dbReference type="ARBA" id="ARBA00034000"/>
    </source>
</evidence>
<comment type="pathway">
    <text evidence="2">Cell wall biogenesis; peptidoglycan biosynthesis.</text>
</comment>
<keyword evidence="9" id="KW-0808">Transferase</keyword>
<comment type="caution">
    <text evidence="22">The sequence shown here is derived from an EMBL/GenBank/DDBJ whole genome shotgun (WGS) entry which is preliminary data.</text>
</comment>
<comment type="similarity">
    <text evidence="4">In the N-terminal section; belongs to the glycosyltransferase 51 family.</text>
</comment>
<dbReference type="OrthoDB" id="9766909at2"/>
<dbReference type="EMBL" id="PDEQ01000002">
    <property type="protein sequence ID" value="PEN14663.1"/>
    <property type="molecule type" value="Genomic_DNA"/>
</dbReference>
<evidence type="ECO:0000259" key="21">
    <source>
        <dbReference type="Pfam" id="PF00912"/>
    </source>
</evidence>
<dbReference type="SUPFAM" id="SSF56601">
    <property type="entry name" value="beta-lactamase/transpeptidase-like"/>
    <property type="match status" value="1"/>
</dbReference>
<dbReference type="PANTHER" id="PTHR32282">
    <property type="entry name" value="BINDING PROTEIN TRANSPEPTIDASE, PUTATIVE-RELATED"/>
    <property type="match status" value="1"/>
</dbReference>
<keyword evidence="12" id="KW-0573">Peptidoglycan synthesis</keyword>
<dbReference type="Gene3D" id="3.40.710.10">
    <property type="entry name" value="DD-peptidase/beta-lactamase superfamily"/>
    <property type="match status" value="2"/>
</dbReference>
<feature type="compositionally biased region" description="Acidic residues" evidence="18">
    <location>
        <begin position="1"/>
        <end position="12"/>
    </location>
</feature>
<evidence type="ECO:0000256" key="2">
    <source>
        <dbReference type="ARBA" id="ARBA00004752"/>
    </source>
</evidence>
<keyword evidence="5" id="KW-1003">Cell membrane</keyword>
<dbReference type="GO" id="GO:0071555">
    <property type="term" value="P:cell wall organization"/>
    <property type="evidence" value="ECO:0007669"/>
    <property type="project" value="UniProtKB-KW"/>
</dbReference>
<reference evidence="22 23" key="1">
    <citation type="submission" date="2017-10" db="EMBL/GenBank/DDBJ databases">
        <title>Draft genome of Longibacter Salinarum.</title>
        <authorList>
            <person name="Goh K.M."/>
            <person name="Shamsir M.S."/>
            <person name="Lim S.W."/>
        </authorList>
    </citation>
    <scope>NUCLEOTIDE SEQUENCE [LARGE SCALE GENOMIC DNA]</scope>
    <source>
        <strain evidence="22 23">KCTC 52045</strain>
    </source>
</reference>
<evidence type="ECO:0000256" key="5">
    <source>
        <dbReference type="ARBA" id="ARBA00022475"/>
    </source>
</evidence>
<dbReference type="GO" id="GO:0009002">
    <property type="term" value="F:serine-type D-Ala-D-Ala carboxypeptidase activity"/>
    <property type="evidence" value="ECO:0007669"/>
    <property type="project" value="UniProtKB-EC"/>
</dbReference>
<keyword evidence="19" id="KW-1133">Transmembrane helix</keyword>
<dbReference type="SUPFAM" id="SSF53955">
    <property type="entry name" value="Lysozyme-like"/>
    <property type="match status" value="1"/>
</dbReference>
<comment type="catalytic activity">
    <reaction evidence="16">
        <text>Preferential cleavage: (Ac)2-L-Lys-D-Ala-|-D-Ala. Also transpeptidation of peptidyl-alanyl moieties that are N-acyl substituents of D-alanine.</text>
        <dbReference type="EC" id="3.4.16.4"/>
    </reaction>
</comment>
<keyword evidence="8" id="KW-0328">Glycosyltransferase</keyword>
<organism evidence="22 23">
    <name type="scientific">Longibacter salinarum</name>
    <dbReference type="NCBI Taxonomy" id="1850348"/>
    <lineage>
        <taxon>Bacteria</taxon>
        <taxon>Pseudomonadati</taxon>
        <taxon>Rhodothermota</taxon>
        <taxon>Rhodothermia</taxon>
        <taxon>Rhodothermales</taxon>
        <taxon>Salisaetaceae</taxon>
        <taxon>Longibacter</taxon>
    </lineage>
</organism>
<comment type="catalytic activity">
    <reaction evidence="17">
        <text>[GlcNAc-(1-&gt;4)-Mur2Ac(oyl-L-Ala-gamma-D-Glu-L-Lys-D-Ala-D-Ala)](n)-di-trans,octa-cis-undecaprenyl diphosphate + beta-D-GlcNAc-(1-&gt;4)-Mur2Ac(oyl-L-Ala-gamma-D-Glu-L-Lys-D-Ala-D-Ala)-di-trans,octa-cis-undecaprenyl diphosphate = [GlcNAc-(1-&gt;4)-Mur2Ac(oyl-L-Ala-gamma-D-Glu-L-Lys-D-Ala-D-Ala)](n+1)-di-trans,octa-cis-undecaprenyl diphosphate + di-trans,octa-cis-undecaprenyl diphosphate + H(+)</text>
        <dbReference type="Rhea" id="RHEA:23708"/>
        <dbReference type="Rhea" id="RHEA-COMP:9602"/>
        <dbReference type="Rhea" id="RHEA-COMP:9603"/>
        <dbReference type="ChEBI" id="CHEBI:15378"/>
        <dbReference type="ChEBI" id="CHEBI:58405"/>
        <dbReference type="ChEBI" id="CHEBI:60033"/>
        <dbReference type="ChEBI" id="CHEBI:78435"/>
        <dbReference type="EC" id="2.4.99.28"/>
    </reaction>
</comment>
<dbReference type="GO" id="GO:0005886">
    <property type="term" value="C:plasma membrane"/>
    <property type="evidence" value="ECO:0007669"/>
    <property type="project" value="UniProtKB-SubCell"/>
</dbReference>
<name>A0A2A8D1H9_9BACT</name>
<dbReference type="InterPro" id="IPR001460">
    <property type="entry name" value="PCN-bd_Tpept"/>
</dbReference>
<feature type="compositionally biased region" description="Basic and acidic residues" evidence="18">
    <location>
        <begin position="763"/>
        <end position="777"/>
    </location>
</feature>
<feature type="region of interest" description="Disordered" evidence="18">
    <location>
        <begin position="752"/>
        <end position="777"/>
    </location>
</feature>
<keyword evidence="11" id="KW-0133">Cell shape</keyword>
<feature type="domain" description="Glycosyl transferase family 51" evidence="21">
    <location>
        <begin position="105"/>
        <end position="280"/>
    </location>
</feature>
<dbReference type="PANTHER" id="PTHR32282:SF11">
    <property type="entry name" value="PENICILLIN-BINDING PROTEIN 1B"/>
    <property type="match status" value="1"/>
</dbReference>
<keyword evidence="10" id="KW-0378">Hydrolase</keyword>
<dbReference type="InterPro" id="IPR001264">
    <property type="entry name" value="Glyco_trans_51"/>
</dbReference>
<dbReference type="GO" id="GO:0008955">
    <property type="term" value="F:peptidoglycan glycosyltransferase activity"/>
    <property type="evidence" value="ECO:0007669"/>
    <property type="project" value="UniProtKB-EC"/>
</dbReference>
<dbReference type="InterPro" id="IPR023346">
    <property type="entry name" value="Lysozyme-like_dom_sf"/>
</dbReference>
<evidence type="ECO:0000313" key="23">
    <source>
        <dbReference type="Proteomes" id="UP000220102"/>
    </source>
</evidence>
<dbReference type="GO" id="GO:0006508">
    <property type="term" value="P:proteolysis"/>
    <property type="evidence" value="ECO:0007669"/>
    <property type="project" value="UniProtKB-KW"/>
</dbReference>
<evidence type="ECO:0000259" key="20">
    <source>
        <dbReference type="Pfam" id="PF00905"/>
    </source>
</evidence>
<keyword evidence="14" id="KW-0511">Multifunctional enzyme</keyword>
<keyword evidence="13 19" id="KW-0472">Membrane</keyword>
<dbReference type="Pfam" id="PF00905">
    <property type="entry name" value="Transpeptidase"/>
    <property type="match status" value="1"/>
</dbReference>
<evidence type="ECO:0000256" key="11">
    <source>
        <dbReference type="ARBA" id="ARBA00022960"/>
    </source>
</evidence>
<dbReference type="Proteomes" id="UP000220102">
    <property type="component" value="Unassembled WGS sequence"/>
</dbReference>
<evidence type="ECO:0000256" key="3">
    <source>
        <dbReference type="ARBA" id="ARBA00007090"/>
    </source>
</evidence>
<evidence type="ECO:0000256" key="4">
    <source>
        <dbReference type="ARBA" id="ARBA00007739"/>
    </source>
</evidence>
<keyword evidence="6" id="KW-0121">Carboxypeptidase</keyword>
<evidence type="ECO:0000256" key="12">
    <source>
        <dbReference type="ARBA" id="ARBA00022984"/>
    </source>
</evidence>
<sequence length="777" mass="87753">MSEWSYSEEELDQYFNEPTVRDSQVSENGHEKPSPGGIRGYFYDKFDDPRKGQAAFLLSMLVGAVLAGVLFLSGWLLIVSSDLPSTQSLENPTFQLATVAYTADGEELARYARQNRSWLRYDSIATPAVNALVATEDHRFHEHWGVDMRGIFAAVADIMTGTFRGASTITQQLARNLYNEKVGREVTISRKLKEMVTAVELERRYTKPEIIEMYLNTVSFGSNAFGIEAAARTYYGTSAKDLEVRQAATLIGLLKATTYYNPVRNPENARLRRNVVMQQMVKRGFLDPSYYAETKDKPVEAKYHSAELYASLSPYFAEYVRNWAEDWADENGRDLYADGLRIYTTIDSEMQAIARSAVEQQMKDLQRIVDYEWSERSGALLSTNVAPYREKTPGEDFEPFRYFWESKSGVVRDWIQSTDHYSSLRDQGLSDEEALAQLKETESFVDSLKNIRTRLESGMVSIDPRNGHVKVWIGGRDFRTDKYDKVAIARRQPGSTFKPFTYTAAIDNGYSPYDTFKDSTVVWEDTGADTTWTPENFGGSTNQDMTLSQGLARSMNTITSRLVLEINPSTVATYARRMGIKSELQEVPSIALGTSDVTLLEMAAAYSTLANGGLYHEPTAVTRIEDRYGNVLYETQPTPREALSERTAYTVVDMMRGVIDYGTGMRVRTQFGLGKYDLAGKTGTTQESADTWFMLMHPELVTGSWVGFNDRRVTFRTNWWGQGAHSALFLVGDFYQGLAESDSVKLPETTFPMVEDYGSPEGNRQDEGSDRDDRFGW</sequence>
<comment type="similarity">
    <text evidence="3">In the C-terminal section; belongs to the transpeptidase family.</text>
</comment>
<evidence type="ECO:0000256" key="6">
    <source>
        <dbReference type="ARBA" id="ARBA00022645"/>
    </source>
</evidence>
<evidence type="ECO:0000256" key="13">
    <source>
        <dbReference type="ARBA" id="ARBA00023136"/>
    </source>
</evidence>
<evidence type="ECO:0000256" key="19">
    <source>
        <dbReference type="SAM" id="Phobius"/>
    </source>
</evidence>
<keyword evidence="19" id="KW-0812">Transmembrane</keyword>
<evidence type="ECO:0000256" key="17">
    <source>
        <dbReference type="ARBA" id="ARBA00049902"/>
    </source>
</evidence>
<dbReference type="AlphaFoldDB" id="A0A2A8D1H9"/>
<keyword evidence="23" id="KW-1185">Reference proteome</keyword>
<dbReference type="GO" id="GO:0008360">
    <property type="term" value="P:regulation of cell shape"/>
    <property type="evidence" value="ECO:0007669"/>
    <property type="project" value="UniProtKB-KW"/>
</dbReference>
<evidence type="ECO:0000256" key="1">
    <source>
        <dbReference type="ARBA" id="ARBA00004236"/>
    </source>
</evidence>
<accession>A0A2A8D1H9</accession>
<dbReference type="GO" id="GO:0030288">
    <property type="term" value="C:outer membrane-bounded periplasmic space"/>
    <property type="evidence" value="ECO:0007669"/>
    <property type="project" value="TreeGrafter"/>
</dbReference>
<dbReference type="Gene3D" id="1.10.3810.10">
    <property type="entry name" value="Biosynthetic peptidoglycan transglycosylase-like"/>
    <property type="match status" value="1"/>
</dbReference>
<dbReference type="GO" id="GO:0009252">
    <property type="term" value="P:peptidoglycan biosynthetic process"/>
    <property type="evidence" value="ECO:0007669"/>
    <property type="project" value="UniProtKB-KW"/>
</dbReference>
<dbReference type="RefSeq" id="WP_098074525.1">
    <property type="nucleotide sequence ID" value="NZ_PDEQ01000002.1"/>
</dbReference>
<keyword evidence="7" id="KW-0645">Protease</keyword>
<dbReference type="Pfam" id="PF00912">
    <property type="entry name" value="Transgly"/>
    <property type="match status" value="1"/>
</dbReference>
<dbReference type="InterPro" id="IPR036950">
    <property type="entry name" value="PBP_transglycosylase"/>
</dbReference>
<gene>
    <name evidence="22" type="ORF">CRI94_04730</name>
</gene>
<dbReference type="InterPro" id="IPR012338">
    <property type="entry name" value="Beta-lactam/transpept-like"/>
</dbReference>